<feature type="coiled-coil region" evidence="1">
    <location>
        <begin position="287"/>
        <end position="335"/>
    </location>
</feature>
<sequence length="428" mass="49293">MPPDLETIRKGLLEGLVVLDSNVLLSLYRYAPKSRTELQNALSLVGRRLWIPHQVGLEFHRNRLKVIADFDAAYKDVIGSLQQRKDSFAPELDQKIRELGNRVALPDDERDDLLQLLESSFRQLQSALEQLQRSHGVGAPAAPDSILEKLREILHGRVGSEPPAEQRKLDMEEAARRVDEKVPPGYKDSGKDEPHGDYLVWSQTLREAQERKSPVVVLVTSDTKDDWYLRLKGQTIMARPELSHECLKVAGAQLVMLPTRLFLSYAQRFLKANISDETIRQAENESLADERRLLEGLVRRIKELRAQEADAVGRLTDLERRKVQVQDSLSVSERRYGYLLNQRDSLISSASEDPDERERLSNLRSDIAHFRHEIISRETEIISFSEQIRSIASRLEVVRAKERLTHEEYEERKHRFAISRQLAYQAKQ</sequence>
<dbReference type="HOGENOM" id="CLU_640352_0_0_11"/>
<name>U5VRY6_9ACTN</name>
<evidence type="ECO:0000256" key="1">
    <source>
        <dbReference type="SAM" id="Coils"/>
    </source>
</evidence>
<accession>U5VRY6</accession>
<proteinExistence type="predicted"/>
<evidence type="ECO:0000259" key="3">
    <source>
        <dbReference type="Pfam" id="PF18476"/>
    </source>
</evidence>
<dbReference type="Pfam" id="PF18476">
    <property type="entry name" value="PIN_8"/>
    <property type="match status" value="1"/>
</dbReference>
<keyword evidence="1" id="KW-0175">Coiled coil</keyword>
<organism evidence="4 5">
    <name type="scientific">Actinoplanes friuliensis DSM 7358</name>
    <dbReference type="NCBI Taxonomy" id="1246995"/>
    <lineage>
        <taxon>Bacteria</taxon>
        <taxon>Bacillati</taxon>
        <taxon>Actinomycetota</taxon>
        <taxon>Actinomycetes</taxon>
        <taxon>Micromonosporales</taxon>
        <taxon>Micromonosporaceae</taxon>
        <taxon>Actinoplanes</taxon>
    </lineage>
</organism>
<dbReference type="eggNOG" id="COG1196">
    <property type="taxonomic scope" value="Bacteria"/>
</dbReference>
<reference evidence="4 5" key="1">
    <citation type="journal article" date="2014" name="J. Biotechnol.">
        <title>Complete genome sequence of the actinobacterium Actinoplanes friuliensis HAG 010964, producer of the lipopeptide antibiotic friulimycin.</title>
        <authorList>
            <person name="Ruckert C."/>
            <person name="Szczepanowski R."/>
            <person name="Albersmeier A."/>
            <person name="Goesmann A."/>
            <person name="Fischer N."/>
            <person name="Steinkamper A."/>
            <person name="Puhler A."/>
            <person name="Biener R."/>
            <person name="Schwartz D."/>
            <person name="Kalinowski J."/>
        </authorList>
    </citation>
    <scope>NUCLEOTIDE SEQUENCE [LARGE SCALE GENOMIC DNA]</scope>
    <source>
        <strain evidence="4 5">DSM 7358</strain>
    </source>
</reference>
<evidence type="ECO:0000313" key="4">
    <source>
        <dbReference type="EMBL" id="AGZ39743.1"/>
    </source>
</evidence>
<dbReference type="KEGG" id="afs:AFR_07270"/>
<keyword evidence="5" id="KW-1185">Reference proteome</keyword>
<feature type="region of interest" description="Disordered" evidence="2">
    <location>
        <begin position="159"/>
        <end position="193"/>
    </location>
</feature>
<dbReference type="Proteomes" id="UP000017746">
    <property type="component" value="Chromosome"/>
</dbReference>
<dbReference type="STRING" id="1246995.AFR_07270"/>
<dbReference type="InterPro" id="IPR041578">
    <property type="entry name" value="PIN_8"/>
</dbReference>
<evidence type="ECO:0000313" key="5">
    <source>
        <dbReference type="Proteomes" id="UP000017746"/>
    </source>
</evidence>
<feature type="domain" description="PIN like" evidence="3">
    <location>
        <begin position="16"/>
        <end position="242"/>
    </location>
</feature>
<feature type="compositionally biased region" description="Basic and acidic residues" evidence="2">
    <location>
        <begin position="164"/>
        <end position="193"/>
    </location>
</feature>
<evidence type="ECO:0000256" key="2">
    <source>
        <dbReference type="SAM" id="MobiDB-lite"/>
    </source>
</evidence>
<dbReference type="EMBL" id="CP006272">
    <property type="protein sequence ID" value="AGZ39743.1"/>
    <property type="molecule type" value="Genomic_DNA"/>
</dbReference>
<protein>
    <recommendedName>
        <fullName evidence="3">PIN like domain-containing protein</fullName>
    </recommendedName>
</protein>
<gene>
    <name evidence="4" type="ORF">AFR_07270</name>
</gene>
<dbReference type="AlphaFoldDB" id="U5VRY6"/>